<dbReference type="STRING" id="758820.SAMN00777080_1787"/>
<dbReference type="GO" id="GO:0005829">
    <property type="term" value="C:cytosol"/>
    <property type="evidence" value="ECO:0007669"/>
    <property type="project" value="TreeGrafter"/>
</dbReference>
<comment type="catalytic activity">
    <reaction evidence="5">
        <text>dTDP-beta-L-rhamnose + NADP(+) = dTDP-4-dehydro-beta-L-rhamnose + NADPH + H(+)</text>
        <dbReference type="Rhea" id="RHEA:21796"/>
        <dbReference type="ChEBI" id="CHEBI:15378"/>
        <dbReference type="ChEBI" id="CHEBI:57510"/>
        <dbReference type="ChEBI" id="CHEBI:57783"/>
        <dbReference type="ChEBI" id="CHEBI:58349"/>
        <dbReference type="ChEBI" id="CHEBI:62830"/>
        <dbReference type="EC" id="1.1.1.133"/>
    </reaction>
</comment>
<accession>A0A1W2H418</accession>
<dbReference type="EC" id="1.1.1.133" evidence="3 6"/>
<dbReference type="AlphaFoldDB" id="A0A1W2H418"/>
<dbReference type="InterPro" id="IPR005913">
    <property type="entry name" value="dTDP_dehydrorham_reduct"/>
</dbReference>
<evidence type="ECO:0000259" key="7">
    <source>
        <dbReference type="Pfam" id="PF04321"/>
    </source>
</evidence>
<reference evidence="9" key="1">
    <citation type="submission" date="2017-04" db="EMBL/GenBank/DDBJ databases">
        <authorList>
            <person name="Varghese N."/>
            <person name="Submissions S."/>
        </authorList>
    </citation>
    <scope>NUCLEOTIDE SEQUENCE [LARGE SCALE GENOMIC DNA]</scope>
    <source>
        <strain evidence="9">DSM 16537</strain>
    </source>
</reference>
<gene>
    <name evidence="8" type="ORF">SAMN00777080_1787</name>
</gene>
<dbReference type="InterPro" id="IPR029903">
    <property type="entry name" value="RmlD-like-bd"/>
</dbReference>
<dbReference type="Gene3D" id="3.40.50.720">
    <property type="entry name" value="NAD(P)-binding Rossmann-like Domain"/>
    <property type="match status" value="1"/>
</dbReference>
<dbReference type="Proteomes" id="UP000192333">
    <property type="component" value="Chromosome I"/>
</dbReference>
<comment type="function">
    <text evidence="6">Catalyzes the reduction of dTDP-6-deoxy-L-lyxo-4-hexulose to yield dTDP-L-rhamnose.</text>
</comment>
<dbReference type="GO" id="GO:0019305">
    <property type="term" value="P:dTDP-rhamnose biosynthetic process"/>
    <property type="evidence" value="ECO:0007669"/>
    <property type="project" value="UniProtKB-UniPathway"/>
</dbReference>
<dbReference type="OrthoDB" id="9803892at2"/>
<evidence type="ECO:0000256" key="1">
    <source>
        <dbReference type="ARBA" id="ARBA00004781"/>
    </source>
</evidence>
<dbReference type="PANTHER" id="PTHR10491:SF4">
    <property type="entry name" value="METHIONINE ADENOSYLTRANSFERASE 2 SUBUNIT BETA"/>
    <property type="match status" value="1"/>
</dbReference>
<evidence type="ECO:0000256" key="5">
    <source>
        <dbReference type="ARBA" id="ARBA00048200"/>
    </source>
</evidence>
<dbReference type="Pfam" id="PF04321">
    <property type="entry name" value="RmlD_sub_bind"/>
    <property type="match status" value="1"/>
</dbReference>
<keyword evidence="9" id="KW-1185">Reference proteome</keyword>
<organism evidence="8 9">
    <name type="scientific">Aquiflexum balticum DSM 16537</name>
    <dbReference type="NCBI Taxonomy" id="758820"/>
    <lineage>
        <taxon>Bacteria</taxon>
        <taxon>Pseudomonadati</taxon>
        <taxon>Bacteroidota</taxon>
        <taxon>Cytophagia</taxon>
        <taxon>Cytophagales</taxon>
        <taxon>Cyclobacteriaceae</taxon>
        <taxon>Aquiflexum</taxon>
    </lineage>
</organism>
<dbReference type="GO" id="GO:0008831">
    <property type="term" value="F:dTDP-4-dehydrorhamnose reductase activity"/>
    <property type="evidence" value="ECO:0007669"/>
    <property type="project" value="UniProtKB-EC"/>
</dbReference>
<comment type="pathway">
    <text evidence="1 6">Carbohydrate biosynthesis; dTDP-L-rhamnose biosynthesis.</text>
</comment>
<evidence type="ECO:0000256" key="6">
    <source>
        <dbReference type="RuleBase" id="RU364082"/>
    </source>
</evidence>
<dbReference type="EMBL" id="LT838813">
    <property type="protein sequence ID" value="SMD43206.1"/>
    <property type="molecule type" value="Genomic_DNA"/>
</dbReference>
<dbReference type="InterPro" id="IPR036291">
    <property type="entry name" value="NAD(P)-bd_dom_sf"/>
</dbReference>
<evidence type="ECO:0000313" key="8">
    <source>
        <dbReference type="EMBL" id="SMD43206.1"/>
    </source>
</evidence>
<dbReference type="SUPFAM" id="SSF51735">
    <property type="entry name" value="NAD(P)-binding Rossmann-fold domains"/>
    <property type="match status" value="1"/>
</dbReference>
<evidence type="ECO:0000256" key="3">
    <source>
        <dbReference type="ARBA" id="ARBA00012929"/>
    </source>
</evidence>
<sequence>MAILTEKNSTLKVLITGANGLLGQKLMEQLTSDSKVEVIGTGKGKARLSGLGKKNFQWKEMDVTDRTQILEVFAEIKPDAVIHTAAMTQVDDCEKDQDQCRKANVDAVLNLIEACRIFDSHLVHLSTDFIFDGEAGPYSEEAQPNPINYYGWTKLEAENLIKESGIRWTIVRTVLVYGIANDMSRSNIILWVKKSLEEGKTIKVVNDQWRTPTLAEDLAAGCILVVKKGELGIFNISGKDFLTPFDMAIQTADYFGLDKSLITEVDSTLFTQPAKRPPKTGFVIDKAEKVLGYNPKSFTEGIAILSKQLKLADS</sequence>
<feature type="domain" description="RmlD-like substrate binding" evidence="7">
    <location>
        <begin position="12"/>
        <end position="308"/>
    </location>
</feature>
<name>A0A1W2H418_9BACT</name>
<comment type="similarity">
    <text evidence="2 6">Belongs to the dTDP-4-dehydrorhamnose reductase family.</text>
</comment>
<keyword evidence="6" id="KW-0521">NADP</keyword>
<dbReference type="CDD" id="cd05254">
    <property type="entry name" value="dTDP_HR_like_SDR_e"/>
    <property type="match status" value="1"/>
</dbReference>
<protein>
    <recommendedName>
        <fullName evidence="4 6">dTDP-4-dehydrorhamnose reductase</fullName>
        <ecNumber evidence="3 6">1.1.1.133</ecNumber>
    </recommendedName>
</protein>
<evidence type="ECO:0000256" key="4">
    <source>
        <dbReference type="ARBA" id="ARBA00017099"/>
    </source>
</evidence>
<keyword evidence="6" id="KW-0560">Oxidoreductase</keyword>
<dbReference type="PANTHER" id="PTHR10491">
    <property type="entry name" value="DTDP-4-DEHYDRORHAMNOSE REDUCTASE"/>
    <property type="match status" value="1"/>
</dbReference>
<dbReference type="UniPathway" id="UPA00124"/>
<evidence type="ECO:0000256" key="2">
    <source>
        <dbReference type="ARBA" id="ARBA00010944"/>
    </source>
</evidence>
<dbReference type="RefSeq" id="WP_084119944.1">
    <property type="nucleotide sequence ID" value="NZ_LT838813.1"/>
</dbReference>
<evidence type="ECO:0000313" key="9">
    <source>
        <dbReference type="Proteomes" id="UP000192333"/>
    </source>
</evidence>
<proteinExistence type="inferred from homology"/>